<evidence type="ECO:0000256" key="4">
    <source>
        <dbReference type="ARBA" id="ARBA00022771"/>
    </source>
</evidence>
<dbReference type="SMART" id="SM00355">
    <property type="entry name" value="ZnF_C2H2"/>
    <property type="match status" value="3"/>
</dbReference>
<evidence type="ECO:0000256" key="9">
    <source>
        <dbReference type="PROSITE-ProRule" id="PRU00042"/>
    </source>
</evidence>
<dbReference type="SUPFAM" id="SSF57667">
    <property type="entry name" value="beta-beta-alpha zinc fingers"/>
    <property type="match status" value="2"/>
</dbReference>
<feature type="domain" description="C2H2-type" evidence="11">
    <location>
        <begin position="102"/>
        <end position="124"/>
    </location>
</feature>
<dbReference type="Proteomes" id="UP001497497">
    <property type="component" value="Unassembled WGS sequence"/>
</dbReference>
<dbReference type="EMBL" id="CAXITT010000060">
    <property type="protein sequence ID" value="CAL1529988.1"/>
    <property type="molecule type" value="Genomic_DNA"/>
</dbReference>
<comment type="caution">
    <text evidence="12">The sequence shown here is derived from an EMBL/GenBank/DDBJ whole genome shotgun (WGS) entry which is preliminary data.</text>
</comment>
<evidence type="ECO:0000256" key="2">
    <source>
        <dbReference type="ARBA" id="ARBA00022723"/>
    </source>
</evidence>
<evidence type="ECO:0000256" key="10">
    <source>
        <dbReference type="SAM" id="MobiDB-lite"/>
    </source>
</evidence>
<dbReference type="PROSITE" id="PS00028">
    <property type="entry name" value="ZINC_FINGER_C2H2_1"/>
    <property type="match status" value="3"/>
</dbReference>
<evidence type="ECO:0000259" key="11">
    <source>
        <dbReference type="PROSITE" id="PS50157"/>
    </source>
</evidence>
<protein>
    <recommendedName>
        <fullName evidence="11">C2H2-type domain-containing protein</fullName>
    </recommendedName>
</protein>
<dbReference type="FunFam" id="3.30.160.60:FF:000744">
    <property type="entry name" value="zinc finger E-box-binding homeobox 1"/>
    <property type="match status" value="1"/>
</dbReference>
<dbReference type="GO" id="GO:0008270">
    <property type="term" value="F:zinc ion binding"/>
    <property type="evidence" value="ECO:0007669"/>
    <property type="project" value="UniProtKB-KW"/>
</dbReference>
<keyword evidence="2" id="KW-0479">Metal-binding</keyword>
<evidence type="ECO:0000256" key="7">
    <source>
        <dbReference type="ARBA" id="ARBA00023163"/>
    </source>
</evidence>
<evidence type="ECO:0000256" key="5">
    <source>
        <dbReference type="ARBA" id="ARBA00022833"/>
    </source>
</evidence>
<dbReference type="FunFam" id="3.30.160.60:FF:000446">
    <property type="entry name" value="Zinc finger protein"/>
    <property type="match status" value="1"/>
</dbReference>
<dbReference type="GO" id="GO:0000981">
    <property type="term" value="F:DNA-binding transcription factor activity, RNA polymerase II-specific"/>
    <property type="evidence" value="ECO:0007669"/>
    <property type="project" value="TreeGrafter"/>
</dbReference>
<name>A0AAV2H8F6_LYMST</name>
<feature type="compositionally biased region" description="Low complexity" evidence="10">
    <location>
        <begin position="23"/>
        <end position="39"/>
    </location>
</feature>
<dbReference type="FunFam" id="3.30.160.60:FF:000340">
    <property type="entry name" value="zinc finger protein 473 isoform X1"/>
    <property type="match status" value="1"/>
</dbReference>
<dbReference type="Pfam" id="PF00096">
    <property type="entry name" value="zf-C2H2"/>
    <property type="match status" value="3"/>
</dbReference>
<organism evidence="12 13">
    <name type="scientific">Lymnaea stagnalis</name>
    <name type="common">Great pond snail</name>
    <name type="synonym">Helix stagnalis</name>
    <dbReference type="NCBI Taxonomy" id="6523"/>
    <lineage>
        <taxon>Eukaryota</taxon>
        <taxon>Metazoa</taxon>
        <taxon>Spiralia</taxon>
        <taxon>Lophotrochozoa</taxon>
        <taxon>Mollusca</taxon>
        <taxon>Gastropoda</taxon>
        <taxon>Heterobranchia</taxon>
        <taxon>Euthyneura</taxon>
        <taxon>Panpulmonata</taxon>
        <taxon>Hygrophila</taxon>
        <taxon>Lymnaeoidea</taxon>
        <taxon>Lymnaeidae</taxon>
        <taxon>Lymnaea</taxon>
    </lineage>
</organism>
<dbReference type="AlphaFoldDB" id="A0AAV2H8F6"/>
<keyword evidence="7" id="KW-0804">Transcription</keyword>
<keyword evidence="8" id="KW-0539">Nucleus</keyword>
<dbReference type="GO" id="GO:0005634">
    <property type="term" value="C:nucleus"/>
    <property type="evidence" value="ECO:0007669"/>
    <property type="project" value="UniProtKB-SubCell"/>
</dbReference>
<dbReference type="InterPro" id="IPR036236">
    <property type="entry name" value="Znf_C2H2_sf"/>
</dbReference>
<accession>A0AAV2H8F6</accession>
<proteinExistence type="predicted"/>
<gene>
    <name evidence="12" type="ORF">GSLYS_00004121001</name>
</gene>
<dbReference type="InterPro" id="IPR050717">
    <property type="entry name" value="C2H2-ZF_Transcription_Reg"/>
</dbReference>
<reference evidence="12 13" key="1">
    <citation type="submission" date="2024-04" db="EMBL/GenBank/DDBJ databases">
        <authorList>
            <consortium name="Genoscope - CEA"/>
            <person name="William W."/>
        </authorList>
    </citation>
    <scope>NUCLEOTIDE SEQUENCE [LARGE SCALE GENOMIC DNA]</scope>
</reference>
<feature type="domain" description="C2H2-type" evidence="11">
    <location>
        <begin position="46"/>
        <end position="73"/>
    </location>
</feature>
<feature type="non-terminal residue" evidence="12">
    <location>
        <position position="181"/>
    </location>
</feature>
<dbReference type="PROSITE" id="PS50157">
    <property type="entry name" value="ZINC_FINGER_C2H2_2"/>
    <property type="match status" value="3"/>
</dbReference>
<evidence type="ECO:0000256" key="6">
    <source>
        <dbReference type="ARBA" id="ARBA00023015"/>
    </source>
</evidence>
<sequence>MTSVLAAAVTSNSPTAAARSVFTASVSKTSTPPTTPDSTTKSRHQFPCLVCAKVFNARHQLKRHELTHTDKRPYCCDECGRAFRQKVHLTDHQKRHQGHRPFLCTGCGKRFVLKNEMNQHIKNHCKGTAVVTKALTTGIPKPIFTISLQELTPLLTGGSGHHTDDVITLARVDEGLDYRQG</sequence>
<dbReference type="Gene3D" id="3.30.160.60">
    <property type="entry name" value="Classic Zinc Finger"/>
    <property type="match status" value="3"/>
</dbReference>
<keyword evidence="13" id="KW-1185">Reference proteome</keyword>
<feature type="region of interest" description="Disordered" evidence="10">
    <location>
        <begin position="19"/>
        <end position="42"/>
    </location>
</feature>
<evidence type="ECO:0000313" key="12">
    <source>
        <dbReference type="EMBL" id="CAL1529988.1"/>
    </source>
</evidence>
<dbReference type="InterPro" id="IPR013087">
    <property type="entry name" value="Znf_C2H2_type"/>
</dbReference>
<evidence type="ECO:0000256" key="8">
    <source>
        <dbReference type="ARBA" id="ARBA00023242"/>
    </source>
</evidence>
<evidence type="ECO:0000256" key="3">
    <source>
        <dbReference type="ARBA" id="ARBA00022737"/>
    </source>
</evidence>
<keyword evidence="3" id="KW-0677">Repeat</keyword>
<dbReference type="GO" id="GO:0000977">
    <property type="term" value="F:RNA polymerase II transcription regulatory region sequence-specific DNA binding"/>
    <property type="evidence" value="ECO:0007669"/>
    <property type="project" value="TreeGrafter"/>
</dbReference>
<keyword evidence="5" id="KW-0862">Zinc</keyword>
<keyword evidence="4 9" id="KW-0863">Zinc-finger</keyword>
<dbReference type="PANTHER" id="PTHR14196">
    <property type="entry name" value="ODD-SKIPPED - RELATED"/>
    <property type="match status" value="1"/>
</dbReference>
<comment type="subcellular location">
    <subcellularLocation>
        <location evidence="1">Nucleus</location>
    </subcellularLocation>
</comment>
<evidence type="ECO:0000313" key="13">
    <source>
        <dbReference type="Proteomes" id="UP001497497"/>
    </source>
</evidence>
<evidence type="ECO:0000256" key="1">
    <source>
        <dbReference type="ARBA" id="ARBA00004123"/>
    </source>
</evidence>
<dbReference type="PANTHER" id="PTHR14196:SF0">
    <property type="entry name" value="PROTEIN BOWEL"/>
    <property type="match status" value="1"/>
</dbReference>
<feature type="domain" description="C2H2-type" evidence="11">
    <location>
        <begin position="74"/>
        <end position="101"/>
    </location>
</feature>
<keyword evidence="6" id="KW-0805">Transcription regulation</keyword>